<reference evidence="1" key="1">
    <citation type="submission" date="2019-08" db="EMBL/GenBank/DDBJ databases">
        <authorList>
            <person name="Kucharzyk K."/>
            <person name="Murdoch R.W."/>
            <person name="Higgins S."/>
            <person name="Loffler F."/>
        </authorList>
    </citation>
    <scope>NUCLEOTIDE SEQUENCE</scope>
</reference>
<evidence type="ECO:0000313" key="1">
    <source>
        <dbReference type="EMBL" id="MPM73865.1"/>
    </source>
</evidence>
<gene>
    <name evidence="1" type="ORF">SDC9_120850</name>
</gene>
<sequence length="109" mass="12338">MIYAVKYIIFNESVVKPTGHDPSYPVNTGIRTSVVEGILVNVNILSLSLWIRVPITYQPQPRPIRIIDSIVVYLDVVNDTCSFFNQNCGAACTPVVKRVDYIIMEFYVI</sequence>
<protein>
    <submittedName>
        <fullName evidence="1">Uncharacterized protein</fullName>
    </submittedName>
</protein>
<dbReference type="AlphaFoldDB" id="A0A645CAB3"/>
<comment type="caution">
    <text evidence="1">The sequence shown here is derived from an EMBL/GenBank/DDBJ whole genome shotgun (WGS) entry which is preliminary data.</text>
</comment>
<accession>A0A645CAB3</accession>
<organism evidence="1">
    <name type="scientific">bioreactor metagenome</name>
    <dbReference type="NCBI Taxonomy" id="1076179"/>
    <lineage>
        <taxon>unclassified sequences</taxon>
        <taxon>metagenomes</taxon>
        <taxon>ecological metagenomes</taxon>
    </lineage>
</organism>
<name>A0A645CAB3_9ZZZZ</name>
<dbReference type="EMBL" id="VSSQ01025616">
    <property type="protein sequence ID" value="MPM73865.1"/>
    <property type="molecule type" value="Genomic_DNA"/>
</dbReference>
<proteinExistence type="predicted"/>